<keyword evidence="1" id="KW-0812">Transmembrane</keyword>
<keyword evidence="1" id="KW-1133">Transmembrane helix</keyword>
<accession>A0A1I2JIR9</accession>
<dbReference type="AlphaFoldDB" id="A0A1I2JIR9"/>
<dbReference type="Proteomes" id="UP000198897">
    <property type="component" value="Unassembled WGS sequence"/>
</dbReference>
<reference evidence="3" key="1">
    <citation type="submission" date="2016-10" db="EMBL/GenBank/DDBJ databases">
        <authorList>
            <person name="Varghese N."/>
            <person name="Submissions S."/>
        </authorList>
    </citation>
    <scope>NUCLEOTIDE SEQUENCE [LARGE SCALE GENOMIC DNA]</scope>
    <source>
        <strain evidence="3">FP5</strain>
    </source>
</reference>
<dbReference type="RefSeq" id="WP_245755917.1">
    <property type="nucleotide sequence ID" value="NZ_FOOG01000001.1"/>
</dbReference>
<evidence type="ECO:0000256" key="1">
    <source>
        <dbReference type="SAM" id="Phobius"/>
    </source>
</evidence>
<proteinExistence type="predicted"/>
<dbReference type="EMBL" id="FOOG01000001">
    <property type="protein sequence ID" value="SFF54149.1"/>
    <property type="molecule type" value="Genomic_DNA"/>
</dbReference>
<keyword evidence="3" id="KW-1185">Reference proteome</keyword>
<dbReference type="GO" id="GO:0030420">
    <property type="term" value="P:establishment of competence for transformation"/>
    <property type="evidence" value="ECO:0007669"/>
    <property type="project" value="InterPro"/>
</dbReference>
<dbReference type="InterPro" id="IPR016785">
    <property type="entry name" value="ComGD"/>
</dbReference>
<gene>
    <name evidence="2" type="ORF">SAMN05216353_101172</name>
</gene>
<keyword evidence="1" id="KW-0472">Membrane</keyword>
<evidence type="ECO:0000313" key="2">
    <source>
        <dbReference type="EMBL" id="SFF54149.1"/>
    </source>
</evidence>
<dbReference type="PIRSF" id="PIRSF021292">
    <property type="entry name" value="Competence_ComGD"/>
    <property type="match status" value="1"/>
</dbReference>
<evidence type="ECO:0000313" key="3">
    <source>
        <dbReference type="Proteomes" id="UP000198897"/>
    </source>
</evidence>
<organism evidence="2 3">
    <name type="scientific">Halobacillus alkaliphilus</name>
    <dbReference type="NCBI Taxonomy" id="396056"/>
    <lineage>
        <taxon>Bacteria</taxon>
        <taxon>Bacillati</taxon>
        <taxon>Bacillota</taxon>
        <taxon>Bacilli</taxon>
        <taxon>Bacillales</taxon>
        <taxon>Bacillaceae</taxon>
        <taxon>Halobacillus</taxon>
    </lineage>
</organism>
<protein>
    <submittedName>
        <fullName evidence="2">Competence protein ComGD</fullName>
    </submittedName>
</protein>
<name>A0A1I2JIR9_9BACI</name>
<dbReference type="NCBIfam" id="NF040982">
    <property type="entry name" value="ComGD"/>
    <property type="match status" value="1"/>
</dbReference>
<feature type="transmembrane region" description="Helical" evidence="1">
    <location>
        <begin position="20"/>
        <end position="42"/>
    </location>
</feature>
<sequence>MIQRPVKSLLLDGSESSNGYTISEVLIVLIFWSILLVSIVPLHHRTFQHIQSSHFMSQLKDDVLLTQQLTMQDHIYYMLLFRPNTNEYILYDQKNKTTIFQRSFPDNWRMQLLTLEATVRFNENGVVTKPGTMKIHTPYTIFKIVFPFGASRLAIEEL</sequence>